<dbReference type="eggNOG" id="COG0671">
    <property type="taxonomic scope" value="Bacteria"/>
</dbReference>
<keyword evidence="1" id="KW-0472">Membrane</keyword>
<dbReference type="SMART" id="SM00014">
    <property type="entry name" value="acidPPc"/>
    <property type="match status" value="1"/>
</dbReference>
<dbReference type="PANTHER" id="PTHR14969:SF13">
    <property type="entry name" value="AT30094P"/>
    <property type="match status" value="1"/>
</dbReference>
<dbReference type="RefSeq" id="WP_015694443.1">
    <property type="nucleotide sequence ID" value="NC_016940.1"/>
</dbReference>
<accession>H6L8Q9</accession>
<dbReference type="AlphaFoldDB" id="H6L8Q9"/>
<dbReference type="SUPFAM" id="SSF48317">
    <property type="entry name" value="Acid phosphatase/Vanadium-dependent haloperoxidase"/>
    <property type="match status" value="1"/>
</dbReference>
<protein>
    <submittedName>
        <fullName evidence="3">Phosphoesterase PA-phosphatase related protein</fullName>
    </submittedName>
</protein>
<dbReference type="PANTHER" id="PTHR14969">
    <property type="entry name" value="SPHINGOSINE-1-PHOSPHATE PHOSPHOHYDROLASE"/>
    <property type="match status" value="1"/>
</dbReference>
<proteinExistence type="predicted"/>
<keyword evidence="4" id="KW-1185">Reference proteome</keyword>
<dbReference type="Gene3D" id="1.20.144.10">
    <property type="entry name" value="Phosphatidic acid phosphatase type 2/haloperoxidase"/>
    <property type="match status" value="1"/>
</dbReference>
<feature type="transmembrane region" description="Helical" evidence="1">
    <location>
        <begin position="139"/>
        <end position="158"/>
    </location>
</feature>
<dbReference type="InterPro" id="IPR036938">
    <property type="entry name" value="PAP2/HPO_sf"/>
</dbReference>
<keyword evidence="1" id="KW-0812">Transmembrane</keyword>
<dbReference type="OrthoDB" id="9789113at2"/>
<evidence type="ECO:0000256" key="1">
    <source>
        <dbReference type="SAM" id="Phobius"/>
    </source>
</evidence>
<evidence type="ECO:0000313" key="4">
    <source>
        <dbReference type="Proteomes" id="UP000007519"/>
    </source>
</evidence>
<dbReference type="KEGG" id="sgn:SGRA_4150"/>
<sequence length="190" mass="21860">MLAELIAWDQQLFTTINGGWHSPFLDQIFPIWREKTTWIPLYILILASLIYKRKSKVWQPLLLLGLGLLLFDTFSSQLLKKNVMRLRPCRTASLEEELHLLVTCGSGYSFTSSHATNHFGLAYLFAQLLSSDYKAYKTYFWIGFLLWAFSIAYGQLYVGVHFPLDLLCGAFLGLSLSALLYWGYKRLGWG</sequence>
<dbReference type="Proteomes" id="UP000007519">
    <property type="component" value="Chromosome"/>
</dbReference>
<feature type="domain" description="Phosphatidic acid phosphatase type 2/haloperoxidase" evidence="2">
    <location>
        <begin position="61"/>
        <end position="181"/>
    </location>
</feature>
<feature type="transmembrane region" description="Helical" evidence="1">
    <location>
        <begin position="57"/>
        <end position="79"/>
    </location>
</feature>
<name>H6L8Q9_SAPGL</name>
<reference evidence="3 4" key="1">
    <citation type="journal article" date="2012" name="Stand. Genomic Sci.">
        <title>Complete genome sequencing and analysis of Saprospira grandis str. Lewin, a predatory marine bacterium.</title>
        <authorList>
            <person name="Saw J.H."/>
            <person name="Yuryev A."/>
            <person name="Kanbe M."/>
            <person name="Hou S."/>
            <person name="Young A.G."/>
            <person name="Aizawa S."/>
            <person name="Alam M."/>
        </authorList>
    </citation>
    <scope>NUCLEOTIDE SEQUENCE [LARGE SCALE GENOMIC DNA]</scope>
    <source>
        <strain evidence="3 4">Lewin</strain>
    </source>
</reference>
<keyword evidence="1" id="KW-1133">Transmembrane helix</keyword>
<dbReference type="HOGENOM" id="CLU_072573_10_0_10"/>
<dbReference type="EMBL" id="CP002831">
    <property type="protein sequence ID" value="AFC26865.1"/>
    <property type="molecule type" value="Genomic_DNA"/>
</dbReference>
<evidence type="ECO:0000313" key="3">
    <source>
        <dbReference type="EMBL" id="AFC26865.1"/>
    </source>
</evidence>
<feature type="transmembrane region" description="Helical" evidence="1">
    <location>
        <begin position="164"/>
        <end position="184"/>
    </location>
</feature>
<gene>
    <name evidence="3" type="ordered locus">SGRA_4150</name>
</gene>
<organism evidence="3 4">
    <name type="scientific">Saprospira grandis (strain Lewin)</name>
    <dbReference type="NCBI Taxonomy" id="984262"/>
    <lineage>
        <taxon>Bacteria</taxon>
        <taxon>Pseudomonadati</taxon>
        <taxon>Bacteroidota</taxon>
        <taxon>Saprospiria</taxon>
        <taxon>Saprospirales</taxon>
        <taxon>Saprospiraceae</taxon>
        <taxon>Saprospira</taxon>
    </lineage>
</organism>
<dbReference type="Pfam" id="PF01569">
    <property type="entry name" value="PAP2"/>
    <property type="match status" value="1"/>
</dbReference>
<dbReference type="STRING" id="984262.SGRA_4150"/>
<dbReference type="InterPro" id="IPR000326">
    <property type="entry name" value="PAP2/HPO"/>
</dbReference>
<evidence type="ECO:0000259" key="2">
    <source>
        <dbReference type="SMART" id="SM00014"/>
    </source>
</evidence>